<dbReference type="SUPFAM" id="SSF52540">
    <property type="entry name" value="P-loop containing nucleoside triphosphate hydrolases"/>
    <property type="match status" value="1"/>
</dbReference>
<keyword evidence="9 14" id="KW-0808">Transferase</keyword>
<dbReference type="GO" id="GO:0005525">
    <property type="term" value="F:GTP binding"/>
    <property type="evidence" value="ECO:0007669"/>
    <property type="project" value="UniProtKB-UniRule"/>
</dbReference>
<feature type="binding site" evidence="16">
    <location>
        <begin position="17"/>
        <end position="24"/>
    </location>
    <ligand>
        <name>GTP</name>
        <dbReference type="ChEBI" id="CHEBI:37565"/>
    </ligand>
</feature>
<evidence type="ECO:0000256" key="16">
    <source>
        <dbReference type="PIRSR" id="PIRSR006135-2"/>
    </source>
</evidence>
<dbReference type="Gene3D" id="3.40.50.300">
    <property type="entry name" value="P-loop containing nucleotide triphosphate hydrolases"/>
    <property type="match status" value="1"/>
</dbReference>
<comment type="pathway">
    <text evidence="6 14">Cofactor biosynthesis; adenosylcobalamin biosynthesis; adenosylcobalamin from cob(II)yrinate a,c-diamide: step 5/7.</text>
</comment>
<dbReference type="Pfam" id="PF02283">
    <property type="entry name" value="CobU"/>
    <property type="match status" value="1"/>
</dbReference>
<evidence type="ECO:0000256" key="7">
    <source>
        <dbReference type="ARBA" id="ARBA00007490"/>
    </source>
</evidence>
<dbReference type="RefSeq" id="WP_106846286.1">
    <property type="nucleotide sequence ID" value="NZ_CP027792.1"/>
</dbReference>
<comment type="pathway">
    <text evidence="5 14">Cofactor biosynthesis; adenosylcobalamin biosynthesis; adenosylcobalamin from cob(II)yrinate a,c-diamide: step 6/7.</text>
</comment>
<dbReference type="KEGG" id="melm:C7H73_08725"/>
<dbReference type="PANTHER" id="PTHR34848:SF1">
    <property type="entry name" value="BIFUNCTIONAL ADENOSYLCOBALAMIN BIOSYNTHESIS PROTEIN COBU"/>
    <property type="match status" value="1"/>
</dbReference>
<dbReference type="PIRSF" id="PIRSF006135">
    <property type="entry name" value="CobU"/>
    <property type="match status" value="1"/>
</dbReference>
<evidence type="ECO:0000256" key="8">
    <source>
        <dbReference type="ARBA" id="ARBA00022573"/>
    </source>
</evidence>
<proteinExistence type="inferred from homology"/>
<dbReference type="GO" id="GO:0008820">
    <property type="term" value="F:cobinamide phosphate guanylyltransferase activity"/>
    <property type="evidence" value="ECO:0007669"/>
    <property type="project" value="UniProtKB-UniRule"/>
</dbReference>
<dbReference type="InterPro" id="IPR003203">
    <property type="entry name" value="CobU/CobP"/>
</dbReference>
<dbReference type="EC" id="2.7.7.62" evidence="14"/>
<reference evidence="18" key="1">
    <citation type="submission" date="2018-03" db="EMBL/GenBank/DDBJ databases">
        <title>Genome sequencing of Melaminivora sp. strain SC2-7.</title>
        <authorList>
            <person name="Kim S.-J."/>
            <person name="Heo J."/>
            <person name="Ahn J.-H."/>
            <person name="Kwon S.-W."/>
        </authorList>
    </citation>
    <scope>NUCLEOTIDE SEQUENCE [LARGE SCALE GENOMIC DNA]</scope>
    <source>
        <strain evidence="18">SC2-7</strain>
    </source>
</reference>
<evidence type="ECO:0000256" key="14">
    <source>
        <dbReference type="PIRNR" id="PIRNR006135"/>
    </source>
</evidence>
<keyword evidence="18" id="KW-1185">Reference proteome</keyword>
<evidence type="ECO:0000256" key="10">
    <source>
        <dbReference type="ARBA" id="ARBA00022741"/>
    </source>
</evidence>
<name>A0A2P1NL03_9BURK</name>
<evidence type="ECO:0000256" key="3">
    <source>
        <dbReference type="ARBA" id="ARBA00001522"/>
    </source>
</evidence>
<keyword evidence="11 14" id="KW-0418">Kinase</keyword>
<keyword evidence="8 14" id="KW-0169">Cobalamin biosynthesis</keyword>
<evidence type="ECO:0000256" key="5">
    <source>
        <dbReference type="ARBA" id="ARBA00004692"/>
    </source>
</evidence>
<gene>
    <name evidence="17" type="ORF">C7H73_08725</name>
</gene>
<evidence type="ECO:0000256" key="9">
    <source>
        <dbReference type="ARBA" id="ARBA00022679"/>
    </source>
</evidence>
<evidence type="ECO:0000256" key="4">
    <source>
        <dbReference type="ARBA" id="ARBA00003889"/>
    </source>
</evidence>
<dbReference type="EMBL" id="CP027792">
    <property type="protein sequence ID" value="AVP57734.1"/>
    <property type="molecule type" value="Genomic_DNA"/>
</dbReference>
<evidence type="ECO:0000256" key="1">
    <source>
        <dbReference type="ARBA" id="ARBA00000312"/>
    </source>
</evidence>
<keyword evidence="17" id="KW-0548">Nucleotidyltransferase</keyword>
<dbReference type="Proteomes" id="UP000241829">
    <property type="component" value="Chromosome"/>
</dbReference>
<dbReference type="UniPathway" id="UPA00148">
    <property type="reaction ID" value="UER00236"/>
</dbReference>
<comment type="similarity">
    <text evidence="7 14">Belongs to the CobU/CobP family.</text>
</comment>
<keyword evidence="10 14" id="KW-0547">Nucleotide-binding</keyword>
<feature type="active site" description="GMP-histidine intermediate" evidence="15">
    <location>
        <position position="63"/>
    </location>
</feature>
<evidence type="ECO:0000313" key="17">
    <source>
        <dbReference type="EMBL" id="AVP57734.1"/>
    </source>
</evidence>
<feature type="binding site" evidence="16">
    <location>
        <position position="78"/>
    </location>
    <ligand>
        <name>GTP</name>
        <dbReference type="ChEBI" id="CHEBI:37565"/>
    </ligand>
</feature>
<dbReference type="InterPro" id="IPR027417">
    <property type="entry name" value="P-loop_NTPase"/>
</dbReference>
<evidence type="ECO:0000313" key="18">
    <source>
        <dbReference type="Proteomes" id="UP000241829"/>
    </source>
</evidence>
<organism evidence="17 18">
    <name type="scientific">Pulveribacter suum</name>
    <dbReference type="NCBI Taxonomy" id="2116657"/>
    <lineage>
        <taxon>Bacteria</taxon>
        <taxon>Pseudomonadati</taxon>
        <taxon>Pseudomonadota</taxon>
        <taxon>Betaproteobacteria</taxon>
        <taxon>Burkholderiales</taxon>
        <taxon>Comamonadaceae</taxon>
        <taxon>Pulveribacter</taxon>
    </lineage>
</organism>
<comment type="catalytic activity">
    <reaction evidence="2 14">
        <text>adenosylcob(III)inamide phosphate + GTP + H(+) = adenosylcob(III)inamide-GDP + diphosphate</text>
        <dbReference type="Rhea" id="RHEA:22712"/>
        <dbReference type="ChEBI" id="CHEBI:15378"/>
        <dbReference type="ChEBI" id="CHEBI:33019"/>
        <dbReference type="ChEBI" id="CHEBI:37565"/>
        <dbReference type="ChEBI" id="CHEBI:58502"/>
        <dbReference type="ChEBI" id="CHEBI:60487"/>
        <dbReference type="EC" id="2.7.7.62"/>
    </reaction>
</comment>
<protein>
    <recommendedName>
        <fullName evidence="14">Bifunctional adenosylcobalamin biosynthesis protein</fullName>
        <ecNumber evidence="14">2.7.1.156</ecNumber>
        <ecNumber evidence="14">2.7.7.62</ecNumber>
    </recommendedName>
</protein>
<dbReference type="EC" id="2.7.1.156" evidence="14"/>
<evidence type="ECO:0000256" key="15">
    <source>
        <dbReference type="PIRSR" id="PIRSR006135-1"/>
    </source>
</evidence>
<dbReference type="AlphaFoldDB" id="A0A2P1NL03"/>
<evidence type="ECO:0000256" key="13">
    <source>
        <dbReference type="ARBA" id="ARBA00023134"/>
    </source>
</evidence>
<dbReference type="GO" id="GO:0005524">
    <property type="term" value="F:ATP binding"/>
    <property type="evidence" value="ECO:0007669"/>
    <property type="project" value="UniProtKB-UniRule"/>
</dbReference>
<dbReference type="CDD" id="cd00544">
    <property type="entry name" value="CobU"/>
    <property type="match status" value="1"/>
</dbReference>
<dbReference type="PANTHER" id="PTHR34848">
    <property type="match status" value="1"/>
</dbReference>
<comment type="catalytic activity">
    <reaction evidence="3">
        <text>adenosylcob(III)inamide + GTP = adenosylcob(III)inamide phosphate + GDP + H(+)</text>
        <dbReference type="Rhea" id="RHEA:15765"/>
        <dbReference type="ChEBI" id="CHEBI:2480"/>
        <dbReference type="ChEBI" id="CHEBI:15378"/>
        <dbReference type="ChEBI" id="CHEBI:37565"/>
        <dbReference type="ChEBI" id="CHEBI:58189"/>
        <dbReference type="ChEBI" id="CHEBI:58502"/>
        <dbReference type="EC" id="2.7.1.156"/>
    </reaction>
</comment>
<dbReference type="GO" id="GO:0009236">
    <property type="term" value="P:cobalamin biosynthetic process"/>
    <property type="evidence" value="ECO:0007669"/>
    <property type="project" value="UniProtKB-UniRule"/>
</dbReference>
<evidence type="ECO:0000256" key="6">
    <source>
        <dbReference type="ARBA" id="ARBA00005159"/>
    </source>
</evidence>
<feature type="binding site" evidence="16">
    <location>
        <begin position="47"/>
        <end position="49"/>
    </location>
    <ligand>
        <name>GTP</name>
        <dbReference type="ChEBI" id="CHEBI:37565"/>
    </ligand>
</feature>
<feature type="binding site" evidence="16">
    <location>
        <position position="100"/>
    </location>
    <ligand>
        <name>GTP</name>
        <dbReference type="ChEBI" id="CHEBI:37565"/>
    </ligand>
</feature>
<keyword evidence="13 14" id="KW-0342">GTP-binding</keyword>
<evidence type="ECO:0000256" key="12">
    <source>
        <dbReference type="ARBA" id="ARBA00022840"/>
    </source>
</evidence>
<dbReference type="OrthoDB" id="9788370at2"/>
<keyword evidence="12 14" id="KW-0067">ATP-binding</keyword>
<comment type="function">
    <text evidence="4 14">Catalyzes ATP-dependent phosphorylation of adenosylcobinamide and addition of GMP to adenosylcobinamide phosphate.</text>
</comment>
<evidence type="ECO:0000256" key="2">
    <source>
        <dbReference type="ARBA" id="ARBA00000711"/>
    </source>
</evidence>
<comment type="catalytic activity">
    <reaction evidence="1 14">
        <text>adenosylcob(III)inamide + ATP = adenosylcob(III)inamide phosphate + ADP + H(+)</text>
        <dbReference type="Rhea" id="RHEA:15769"/>
        <dbReference type="ChEBI" id="CHEBI:2480"/>
        <dbReference type="ChEBI" id="CHEBI:15378"/>
        <dbReference type="ChEBI" id="CHEBI:30616"/>
        <dbReference type="ChEBI" id="CHEBI:58502"/>
        <dbReference type="ChEBI" id="CHEBI:456216"/>
        <dbReference type="EC" id="2.7.1.156"/>
    </reaction>
</comment>
<dbReference type="GO" id="GO:0043752">
    <property type="term" value="F:adenosylcobinamide kinase activity"/>
    <property type="evidence" value="ECO:0007669"/>
    <property type="project" value="UniProtKB-EC"/>
</dbReference>
<accession>A0A2P1NL03</accession>
<sequence>MNAEMNMQVARSELILGGQKSGKSRRAELLARAWLAQSPGHRGVFIATATAHDAEMHARIARHQHERAERVPGLQLLEEPRDLARALERHGRADTLLVVDCLTLWLTHWLMPAPVPAPAQGLEPKQPQTHDWQAQAAHFFEALTQCPGPVVMVGNEIGLGVIPLGREVRAFVDALGTLNQRAAAACSRVTLMAAGLPLTLKDEEATP</sequence>
<evidence type="ECO:0000256" key="11">
    <source>
        <dbReference type="ARBA" id="ARBA00022777"/>
    </source>
</evidence>